<dbReference type="HOGENOM" id="CLU_2662359_0_0_2"/>
<dbReference type="EMBL" id="CP002551">
    <property type="protein sequence ID" value="ADZ09894.1"/>
    <property type="molecule type" value="Genomic_DNA"/>
</dbReference>
<dbReference type="KEGG" id="mel:Metbo_1668"/>
<gene>
    <name evidence="1" type="ordered locus">Metbo_1668</name>
</gene>
<reference evidence="2" key="1">
    <citation type="submission" date="2011-02" db="EMBL/GenBank/DDBJ databases">
        <title>Complete sequence of Methanobacterium sp. AL-21.</title>
        <authorList>
            <consortium name="US DOE Joint Genome Institute"/>
            <person name="Lucas S."/>
            <person name="Copeland A."/>
            <person name="Lapidus A."/>
            <person name="Cheng J.-F."/>
            <person name="Goodwin L."/>
            <person name="Pitluck S."/>
            <person name="Chertkov O."/>
            <person name="Detter J.C."/>
            <person name="Han C."/>
            <person name="Tapia R."/>
            <person name="Land M."/>
            <person name="Hauser L."/>
            <person name="Kyrpides N."/>
            <person name="Ivanova N."/>
            <person name="Mikhailova N."/>
            <person name="Pagani I."/>
            <person name="Cadillo-Quiroz H."/>
            <person name="Imachi H."/>
            <person name="Zinder S."/>
            <person name="Liu W."/>
            <person name="Woyke T."/>
        </authorList>
    </citation>
    <scope>NUCLEOTIDE SEQUENCE [LARGE SCALE GENOMIC DNA]</scope>
    <source>
        <strain evidence="2">AL-21</strain>
    </source>
</reference>
<protein>
    <submittedName>
        <fullName evidence="1">Uncharacterized protein</fullName>
    </submittedName>
</protein>
<dbReference type="Proteomes" id="UP000007490">
    <property type="component" value="Chromosome"/>
</dbReference>
<evidence type="ECO:0000313" key="1">
    <source>
        <dbReference type="EMBL" id="ADZ09894.1"/>
    </source>
</evidence>
<sequence length="75" mass="8603">MVKRMVKTNPSIDKDMNLEEVTEELFILVRNCYNVGNNDIKLIVLDNCMKIILDSLENPDDLKQLKSVFDSITGD</sequence>
<organism evidence="1 2">
    <name type="scientific">Methanobacterium lacus (strain AL-21)</name>
    <dbReference type="NCBI Taxonomy" id="877455"/>
    <lineage>
        <taxon>Archaea</taxon>
        <taxon>Methanobacteriati</taxon>
        <taxon>Methanobacteriota</taxon>
        <taxon>Methanomada group</taxon>
        <taxon>Methanobacteria</taxon>
        <taxon>Methanobacteriales</taxon>
        <taxon>Methanobacteriaceae</taxon>
        <taxon>Methanobacterium</taxon>
    </lineage>
</organism>
<proteinExistence type="predicted"/>
<reference evidence="1 2" key="2">
    <citation type="journal article" date="2014" name="Int. J. Syst. Evol. Microbiol.">
        <title>Methanobacterium paludis sp. nov. and a novel strain of Methanobacterium lacus isolated from northern peatlands.</title>
        <authorList>
            <person name="Cadillo-Quiroz H."/>
            <person name="Brauer S.L."/>
            <person name="Goodson N."/>
            <person name="Yavitt J.B."/>
            <person name="Zinder S.H."/>
        </authorList>
    </citation>
    <scope>NUCLEOTIDE SEQUENCE [LARGE SCALE GENOMIC DNA]</scope>
    <source>
        <strain evidence="1 2">AL-21</strain>
    </source>
</reference>
<dbReference type="AlphaFoldDB" id="F0T9E3"/>
<name>F0T9E3_METLA</name>
<evidence type="ECO:0000313" key="2">
    <source>
        <dbReference type="Proteomes" id="UP000007490"/>
    </source>
</evidence>
<keyword evidence="2" id="KW-1185">Reference proteome</keyword>
<accession>F0T9E3</accession>